<dbReference type="Pfam" id="PF00069">
    <property type="entry name" value="Pkinase"/>
    <property type="match status" value="1"/>
</dbReference>
<reference evidence="11 12" key="1">
    <citation type="submission" date="2019-07" db="EMBL/GenBank/DDBJ databases">
        <title>Cryptosporangium phraense sp. nov., isolated from plant litter.</title>
        <authorList>
            <person name="Suriyachadkun C."/>
        </authorList>
    </citation>
    <scope>NUCLEOTIDE SEQUENCE [LARGE SCALE GENOMIC DNA]</scope>
    <source>
        <strain evidence="11 12">A-T 5661</strain>
    </source>
</reference>
<dbReference type="EC" id="2.7.11.1" evidence="1"/>
<evidence type="ECO:0000256" key="4">
    <source>
        <dbReference type="ARBA" id="ARBA00022741"/>
    </source>
</evidence>
<evidence type="ECO:0000256" key="9">
    <source>
        <dbReference type="SAM" id="Phobius"/>
    </source>
</evidence>
<dbReference type="InterPro" id="IPR008979">
    <property type="entry name" value="Galactose-bd-like_sf"/>
</dbReference>
<protein>
    <recommendedName>
        <fullName evidence="1">non-specific serine/threonine protein kinase</fullName>
        <ecNumber evidence="1">2.7.11.1</ecNumber>
    </recommendedName>
</protein>
<dbReference type="GO" id="GO:0005524">
    <property type="term" value="F:ATP binding"/>
    <property type="evidence" value="ECO:0007669"/>
    <property type="project" value="UniProtKB-KW"/>
</dbReference>
<evidence type="ECO:0000256" key="7">
    <source>
        <dbReference type="ARBA" id="ARBA00023170"/>
    </source>
</evidence>
<dbReference type="EMBL" id="VIRS01000026">
    <property type="protein sequence ID" value="TQS41476.1"/>
    <property type="molecule type" value="Genomic_DNA"/>
</dbReference>
<dbReference type="GO" id="GO:0004674">
    <property type="term" value="F:protein serine/threonine kinase activity"/>
    <property type="evidence" value="ECO:0007669"/>
    <property type="project" value="UniProtKB-KW"/>
</dbReference>
<keyword evidence="12" id="KW-1185">Reference proteome</keyword>
<dbReference type="PANTHER" id="PTHR43289">
    <property type="entry name" value="MITOGEN-ACTIVATED PROTEIN KINASE KINASE KINASE 20-RELATED"/>
    <property type="match status" value="1"/>
</dbReference>
<evidence type="ECO:0000256" key="2">
    <source>
        <dbReference type="ARBA" id="ARBA00022527"/>
    </source>
</evidence>
<dbReference type="OrthoDB" id="9786339at2"/>
<dbReference type="InterPro" id="IPR000719">
    <property type="entry name" value="Prot_kinase_dom"/>
</dbReference>
<evidence type="ECO:0000313" key="12">
    <source>
        <dbReference type="Proteomes" id="UP000317982"/>
    </source>
</evidence>
<evidence type="ECO:0000256" key="1">
    <source>
        <dbReference type="ARBA" id="ARBA00012513"/>
    </source>
</evidence>
<evidence type="ECO:0000256" key="5">
    <source>
        <dbReference type="ARBA" id="ARBA00022777"/>
    </source>
</evidence>
<feature type="region of interest" description="Disordered" evidence="8">
    <location>
        <begin position="326"/>
        <end position="347"/>
    </location>
</feature>
<keyword evidence="3" id="KW-0808">Transferase</keyword>
<keyword evidence="7" id="KW-0675">Receptor</keyword>
<accession>A0A545AJG5</accession>
<evidence type="ECO:0000256" key="6">
    <source>
        <dbReference type="ARBA" id="ARBA00022840"/>
    </source>
</evidence>
<dbReference type="CDD" id="cd13973">
    <property type="entry name" value="PK_MviN-like"/>
    <property type="match status" value="1"/>
</dbReference>
<comment type="caution">
    <text evidence="11">The sequence shown here is derived from an EMBL/GenBank/DDBJ whole genome shotgun (WGS) entry which is preliminary data.</text>
</comment>
<dbReference type="InParanoid" id="A0A545AJG5"/>
<dbReference type="SMART" id="SM00220">
    <property type="entry name" value="S_TKc"/>
    <property type="match status" value="1"/>
</dbReference>
<feature type="transmembrane region" description="Helical" evidence="9">
    <location>
        <begin position="297"/>
        <end position="319"/>
    </location>
</feature>
<keyword evidence="2 11" id="KW-0723">Serine/threonine-protein kinase</keyword>
<evidence type="ECO:0000256" key="8">
    <source>
        <dbReference type="SAM" id="MobiDB-lite"/>
    </source>
</evidence>
<keyword evidence="9" id="KW-0472">Membrane</keyword>
<evidence type="ECO:0000259" key="10">
    <source>
        <dbReference type="PROSITE" id="PS50011"/>
    </source>
</evidence>
<dbReference type="SUPFAM" id="SSF49785">
    <property type="entry name" value="Galactose-binding domain-like"/>
    <property type="match status" value="1"/>
</dbReference>
<proteinExistence type="predicted"/>
<dbReference type="Gene3D" id="3.30.200.20">
    <property type="entry name" value="Phosphorylase Kinase, domain 1"/>
    <property type="match status" value="1"/>
</dbReference>
<dbReference type="Gene3D" id="1.10.510.10">
    <property type="entry name" value="Transferase(Phosphotransferase) domain 1"/>
    <property type="match status" value="1"/>
</dbReference>
<feature type="domain" description="Protein kinase" evidence="10">
    <location>
        <begin position="23"/>
        <end position="374"/>
    </location>
</feature>
<dbReference type="PROSITE" id="PS50011">
    <property type="entry name" value="PROTEIN_KINASE_DOM"/>
    <property type="match status" value="1"/>
</dbReference>
<keyword evidence="6" id="KW-0067">ATP-binding</keyword>
<organism evidence="11 12">
    <name type="scientific">Cryptosporangium phraense</name>
    <dbReference type="NCBI Taxonomy" id="2593070"/>
    <lineage>
        <taxon>Bacteria</taxon>
        <taxon>Bacillati</taxon>
        <taxon>Actinomycetota</taxon>
        <taxon>Actinomycetes</taxon>
        <taxon>Cryptosporangiales</taxon>
        <taxon>Cryptosporangiaceae</taxon>
        <taxon>Cryptosporangium</taxon>
    </lineage>
</organism>
<sequence>MDLSPVAAARPTLRGGAVDTAGGRVVTQVGAPVQGEVLAGRYRLEEALYADAASGHALWRGTDNLLNRTVSIELRVPGGEAAEQMIAEAVAAGRIVHPSVIGVYDAVDEGPRAYVVREWVHGQTLFDTLAAGPLHPARAAALVRNTADALAGIHATGHAHGNLTPSTVLIGNDDEVTLVDLHLGGPGQQPSDIRALGGLLYAGLTGQWPDVLPPHRTGLPDATRVDGRMCSPRQIRAGIPGYLDALTMDLLDPAVPPPTAADLASELRRYDVADPALSALAVLAPEPDTGGPRWTRIGVLVVGVLVVIGVIVGVAALGLPNFGGGDEGSGPSTKPSTSAPAQATGGPVKIVRATLLDPPDGDFAEAKDLENAIDGKTSTSWKTDQYKSAKLGNFKPGMGIVLDLGGNKNVSSVTIGFDHAGATFELRAGTEQPSSQPTDITPYKVIAPSQSSSSGSTTVKLSKPVSTPFLVVWLTDTGTNDRGKYQVAISEITVKS</sequence>
<keyword evidence="9" id="KW-0812">Transmembrane</keyword>
<gene>
    <name evidence="11" type="ORF">FL583_29690</name>
</gene>
<dbReference type="PANTHER" id="PTHR43289:SF6">
    <property type="entry name" value="SERINE_THREONINE-PROTEIN KINASE NEKL-3"/>
    <property type="match status" value="1"/>
</dbReference>
<feature type="compositionally biased region" description="Polar residues" evidence="8">
    <location>
        <begin position="330"/>
        <end position="341"/>
    </location>
</feature>
<keyword evidence="5 11" id="KW-0418">Kinase</keyword>
<keyword evidence="9" id="KW-1133">Transmembrane helix</keyword>
<dbReference type="Proteomes" id="UP000317982">
    <property type="component" value="Unassembled WGS sequence"/>
</dbReference>
<dbReference type="SUPFAM" id="SSF56112">
    <property type="entry name" value="Protein kinase-like (PK-like)"/>
    <property type="match status" value="1"/>
</dbReference>
<evidence type="ECO:0000313" key="11">
    <source>
        <dbReference type="EMBL" id="TQS41476.1"/>
    </source>
</evidence>
<keyword evidence="4" id="KW-0547">Nucleotide-binding</keyword>
<dbReference type="AlphaFoldDB" id="A0A545AJG5"/>
<name>A0A545AJG5_9ACTN</name>
<evidence type="ECO:0000256" key="3">
    <source>
        <dbReference type="ARBA" id="ARBA00022679"/>
    </source>
</evidence>
<dbReference type="InterPro" id="IPR011009">
    <property type="entry name" value="Kinase-like_dom_sf"/>
</dbReference>
<dbReference type="Gene3D" id="2.60.120.260">
    <property type="entry name" value="Galactose-binding domain-like"/>
    <property type="match status" value="1"/>
</dbReference>